<name>A0A7C9PP07_9MICO</name>
<reference evidence="2 3" key="1">
    <citation type="journal article" date="2014" name="Int. J. Syst. Evol. Microbiol.">
        <title>Description of Galbitalea soli gen. nov., sp. nov., and Frondihabitans sucicola sp. nov.</title>
        <authorList>
            <person name="Kim S.J."/>
            <person name="Lim J.M."/>
            <person name="Ahn J.H."/>
            <person name="Weon H.Y."/>
            <person name="Hamada M."/>
            <person name="Suzuki K."/>
            <person name="Ahn T.Y."/>
            <person name="Kwon S.W."/>
        </authorList>
    </citation>
    <scope>NUCLEOTIDE SEQUENCE [LARGE SCALE GENOMIC DNA]</scope>
    <source>
        <strain evidence="2 3">NBRC 108727</strain>
    </source>
</reference>
<dbReference type="Proteomes" id="UP000479756">
    <property type="component" value="Unassembled WGS sequence"/>
</dbReference>
<dbReference type="EMBL" id="JAAGWZ010000003">
    <property type="protein sequence ID" value="NEM92034.1"/>
    <property type="molecule type" value="Genomic_DNA"/>
</dbReference>
<keyword evidence="1" id="KW-0472">Membrane</keyword>
<keyword evidence="3" id="KW-1185">Reference proteome</keyword>
<evidence type="ECO:0000313" key="2">
    <source>
        <dbReference type="EMBL" id="NEM92034.1"/>
    </source>
</evidence>
<dbReference type="AlphaFoldDB" id="A0A7C9PP07"/>
<keyword evidence="1" id="KW-0812">Transmembrane</keyword>
<dbReference type="RefSeq" id="WP_163474088.1">
    <property type="nucleotide sequence ID" value="NZ_JAAGWZ010000003.1"/>
</dbReference>
<proteinExistence type="predicted"/>
<sequence>MATIMGGLLGLLVGVVIEAAVWMYAFGAAMSGRSSVTVPLIVTTSTADGDVVATSGPGILILPFVLLAVGAVIGLLLSRRASAAPTLRESSAPCSSPTT</sequence>
<comment type="caution">
    <text evidence="2">The sequence shown here is derived from an EMBL/GenBank/DDBJ whole genome shotgun (WGS) entry which is preliminary data.</text>
</comment>
<organism evidence="2 3">
    <name type="scientific">Galbitalea soli</name>
    <dbReference type="NCBI Taxonomy" id="1268042"/>
    <lineage>
        <taxon>Bacteria</taxon>
        <taxon>Bacillati</taxon>
        <taxon>Actinomycetota</taxon>
        <taxon>Actinomycetes</taxon>
        <taxon>Micrococcales</taxon>
        <taxon>Microbacteriaceae</taxon>
        <taxon>Galbitalea</taxon>
    </lineage>
</organism>
<keyword evidence="1" id="KW-1133">Transmembrane helix</keyword>
<feature type="transmembrane region" description="Helical" evidence="1">
    <location>
        <begin position="59"/>
        <end position="78"/>
    </location>
</feature>
<protein>
    <submittedName>
        <fullName evidence="2">Uncharacterized protein</fullName>
    </submittedName>
</protein>
<evidence type="ECO:0000313" key="3">
    <source>
        <dbReference type="Proteomes" id="UP000479756"/>
    </source>
</evidence>
<evidence type="ECO:0000256" key="1">
    <source>
        <dbReference type="SAM" id="Phobius"/>
    </source>
</evidence>
<gene>
    <name evidence="2" type="ORF">G3T37_11790</name>
</gene>
<accession>A0A7C9PP07</accession>